<dbReference type="InterPro" id="IPR043504">
    <property type="entry name" value="Peptidase_S1_PA_chymotrypsin"/>
</dbReference>
<sequence>MNLTKANIKDLKKVTVKIVCSNGNEGSGTIVSVGENIYVLTAAHVVENETHDSHFAKDKIAISFMRNSRTIKLSVDKVSYYNRKDDAAILHVVNPGNMPTSGLDQVRLLTTNVSGPAELCGFHKNEDSPKHYTFENRGAEIWAIDNIQLRVQSLEPARNFEGVSGGGIFYQDTNKVLYMAAYMLEVGRYDGNNNEFVCKPSSNFISSGLLNSIVDERCYEFVADPAVACGIDSRQMLNSLDRSGYELNQTGFFIENDRTKEIIDQLRDDDTPTLILTALSGMGKSKLIYEAFKGTEREQNRYYAKYNAHREQLTGELKLIFKQNLGNDGIVIVDDCPMDLITEVISIRDQYNDLFRLILVHHDYFNEELERMSFPVIRLKPQEMEERIGLYISEELEENEQNKNDILVIKKLASGYPQMAIELVKAYKKNKIAGPEAVTHLMPKLLNLTTGSEKEEKKVWQTLSLCLPFPYKEATHEGFEYLLKNNHVTPLNGMEYEERRSIAAGLVRKYCPTLIDVQGMWLYVRPFPLAVWLTAEWFKNVCNTQVHFKELIEDIKKQPPLVQIAISEGFCKHIQQMSGNKEAFMMVEQLVNSDINHPFFDEENLCSGLGSKLFLAMSTVNPAAIASNFRKVFEHKEITWLREHVNGTERRNLVWALERLCFAHESYHDGVVMMAQLAVAENEDIGNSATEQLIQLFHINLAGTEVDLRERLNTLKELVNKGGEYIPLVIRCFEAALQNGGFLRVGGAEKFGFENRKDYTPKTWSDIFEYWYGCRDLLLEWLNKKPQLADLLAEIVEKNIYNWIRGGQKNVLVPLLEKIAEIKNYHWDKGYKALSETVYAFGIDGEALGLSELMTKMRSETFKTQLDEARYKMRGQYHLGDKEQMELSEKLFAQLASEFIDKKTYANEEEVNTLLEDNEYIPIGFVRTLVTTVSDEQLEILFDTIFRILTTKSIEFYSPFLGNLSSYSKYRKPLLKFLERLRNKRQELLYVSLMAVTENEELSHFYKLFSEQKKQVLEMDYLPVYLNFFKSDRYEHYLLMLKTLKDSFPDRPNNLIAYVVAERFTMRKDEHPEAIAIVKDALLKYQINGDTGYVLHDYSRILIETLRLWHDSEFAKQVNSKFIEVYSTQMVHLSTKGIFTELLKSYFDDVWPEFVKAFLGADTFLFYYQVKDELGSGFSFGKGPLFDAEEGLIKQLCLDNPESAPARIASMVPCFDNEVNMFNKWIIWLLDNFGEQRDVRDNISSNLGSFSWTGNISPYYERNIKCFEYLLNHSKQEVREWAQKCINDEKKLLDIEKNKEDFMHIRYEI</sequence>
<evidence type="ECO:0000313" key="2">
    <source>
        <dbReference type="Proteomes" id="UP000470332"/>
    </source>
</evidence>
<dbReference type="Gene3D" id="2.40.10.10">
    <property type="entry name" value="Trypsin-like serine proteases"/>
    <property type="match status" value="1"/>
</dbReference>
<dbReference type="InterPro" id="IPR027417">
    <property type="entry name" value="P-loop_NTPase"/>
</dbReference>
<evidence type="ECO:0000313" key="1">
    <source>
        <dbReference type="EMBL" id="KAB3854170.1"/>
    </source>
</evidence>
<organism evidence="1 2">
    <name type="scientific">Phocaeicola vulgatus</name>
    <name type="common">Bacteroides vulgatus</name>
    <dbReference type="NCBI Taxonomy" id="821"/>
    <lineage>
        <taxon>Bacteria</taxon>
        <taxon>Pseudomonadati</taxon>
        <taxon>Bacteroidota</taxon>
        <taxon>Bacteroidia</taxon>
        <taxon>Bacteroidales</taxon>
        <taxon>Bacteroidaceae</taxon>
        <taxon>Phocaeicola</taxon>
    </lineage>
</organism>
<evidence type="ECO:0008006" key="3">
    <source>
        <dbReference type="Google" id="ProtNLM"/>
    </source>
</evidence>
<name>A0A7J5FSA0_PHOVU</name>
<dbReference type="SUPFAM" id="SSF50494">
    <property type="entry name" value="Trypsin-like serine proteases"/>
    <property type="match status" value="1"/>
</dbReference>
<dbReference type="SUPFAM" id="SSF52540">
    <property type="entry name" value="P-loop containing nucleoside triphosphate hydrolases"/>
    <property type="match status" value="1"/>
</dbReference>
<dbReference type="InterPro" id="IPR009003">
    <property type="entry name" value="Peptidase_S1_PA"/>
</dbReference>
<protein>
    <recommendedName>
        <fullName evidence="3">Trypsin-like peptidase domain-containing protein</fullName>
    </recommendedName>
</protein>
<dbReference type="Proteomes" id="UP000470332">
    <property type="component" value="Unassembled WGS sequence"/>
</dbReference>
<proteinExistence type="predicted"/>
<dbReference type="EMBL" id="WCXA01000066">
    <property type="protein sequence ID" value="KAB3854170.1"/>
    <property type="molecule type" value="Genomic_DNA"/>
</dbReference>
<comment type="caution">
    <text evidence="1">The sequence shown here is derived from an EMBL/GenBank/DDBJ whole genome shotgun (WGS) entry which is preliminary data.</text>
</comment>
<gene>
    <name evidence="1" type="ORF">GAS37_21120</name>
</gene>
<accession>A0A7J5FSA0</accession>
<reference evidence="1 2" key="1">
    <citation type="journal article" date="2019" name="Nat. Med.">
        <title>A library of human gut bacterial isolates paired with longitudinal multiomics data enables mechanistic microbiome research.</title>
        <authorList>
            <person name="Poyet M."/>
            <person name="Groussin M."/>
            <person name="Gibbons S.M."/>
            <person name="Avila-Pacheco J."/>
            <person name="Jiang X."/>
            <person name="Kearney S.M."/>
            <person name="Perrotta A.R."/>
            <person name="Berdy B."/>
            <person name="Zhao S."/>
            <person name="Lieberman T.D."/>
            <person name="Swanson P.K."/>
            <person name="Smith M."/>
            <person name="Roesemann S."/>
            <person name="Alexander J.E."/>
            <person name="Rich S.A."/>
            <person name="Livny J."/>
            <person name="Vlamakis H."/>
            <person name="Clish C."/>
            <person name="Bullock K."/>
            <person name="Deik A."/>
            <person name="Scott J."/>
            <person name="Pierce K.A."/>
            <person name="Xavier R.J."/>
            <person name="Alm E.J."/>
        </authorList>
    </citation>
    <scope>NUCLEOTIDE SEQUENCE [LARGE SCALE GENOMIC DNA]</scope>
    <source>
        <strain evidence="1 2">BIOML-A9</strain>
    </source>
</reference>